<reference evidence="1" key="1">
    <citation type="submission" date="2014-09" db="EMBL/GenBank/DDBJ databases">
        <authorList>
            <person name="Magalhaes I.L.F."/>
            <person name="Oliveira U."/>
            <person name="Santos F.R."/>
            <person name="Vidigal T.H.D.A."/>
            <person name="Brescovit A.D."/>
            <person name="Santos A.J."/>
        </authorList>
    </citation>
    <scope>NUCLEOTIDE SEQUENCE</scope>
    <source>
        <tissue evidence="1">Shoot tissue taken approximately 20 cm above the soil surface</tissue>
    </source>
</reference>
<name>A0A0A9B4W3_ARUDO</name>
<dbReference type="AlphaFoldDB" id="A0A0A9B4W3"/>
<proteinExistence type="predicted"/>
<accession>A0A0A9B4W3</accession>
<sequence length="59" mass="6926">MVNHIRSMLSSFCLMFGIKFFYPPFTPMNVWLCKSDCTSHVPLDHGPSRTRVKRHLQDD</sequence>
<dbReference type="EMBL" id="GBRH01238866">
    <property type="protein sequence ID" value="JAD59029.1"/>
    <property type="molecule type" value="Transcribed_RNA"/>
</dbReference>
<protein>
    <submittedName>
        <fullName evidence="1">Uncharacterized protein</fullName>
    </submittedName>
</protein>
<evidence type="ECO:0000313" key="1">
    <source>
        <dbReference type="EMBL" id="JAD59029.1"/>
    </source>
</evidence>
<organism evidence="1">
    <name type="scientific">Arundo donax</name>
    <name type="common">Giant reed</name>
    <name type="synonym">Donax arundinaceus</name>
    <dbReference type="NCBI Taxonomy" id="35708"/>
    <lineage>
        <taxon>Eukaryota</taxon>
        <taxon>Viridiplantae</taxon>
        <taxon>Streptophyta</taxon>
        <taxon>Embryophyta</taxon>
        <taxon>Tracheophyta</taxon>
        <taxon>Spermatophyta</taxon>
        <taxon>Magnoliopsida</taxon>
        <taxon>Liliopsida</taxon>
        <taxon>Poales</taxon>
        <taxon>Poaceae</taxon>
        <taxon>PACMAD clade</taxon>
        <taxon>Arundinoideae</taxon>
        <taxon>Arundineae</taxon>
        <taxon>Arundo</taxon>
    </lineage>
</organism>
<reference evidence="1" key="2">
    <citation type="journal article" date="2015" name="Data Brief">
        <title>Shoot transcriptome of the giant reed, Arundo donax.</title>
        <authorList>
            <person name="Barrero R.A."/>
            <person name="Guerrero F.D."/>
            <person name="Moolhuijzen P."/>
            <person name="Goolsby J.A."/>
            <person name="Tidwell J."/>
            <person name="Bellgard S.E."/>
            <person name="Bellgard M.I."/>
        </authorList>
    </citation>
    <scope>NUCLEOTIDE SEQUENCE</scope>
    <source>
        <tissue evidence="1">Shoot tissue taken approximately 20 cm above the soil surface</tissue>
    </source>
</reference>